<reference evidence="1 2" key="1">
    <citation type="submission" date="2019-03" db="EMBL/GenBank/DDBJ databases">
        <title>Single cell metagenomics reveals metabolic interactions within the superorganism composed of flagellate Streblomastix strix and complex community of Bacteroidetes bacteria on its surface.</title>
        <authorList>
            <person name="Treitli S.C."/>
            <person name="Kolisko M."/>
            <person name="Husnik F."/>
            <person name="Keeling P."/>
            <person name="Hampl V."/>
        </authorList>
    </citation>
    <scope>NUCLEOTIDE SEQUENCE [LARGE SCALE GENOMIC DNA]</scope>
    <source>
        <strain evidence="1">ST1C</strain>
    </source>
</reference>
<proteinExistence type="predicted"/>
<sequence length="141" mass="16010">EGTHQDINDAIDIVAGANNKTITDTMSDFLNENGVGVNFGRISEGLDQKVKNEAKSKSDNERQLPLARKAEILSIYHFRFQMAKKWIALKDTYLAARLILHVAQNMSNFLKHDAQILTFTVIIWYRSQMKVSVLGYVQVIL</sequence>
<gene>
    <name evidence="1" type="ORF">EZS28_034653</name>
</gene>
<accession>A0A5J4UIJ8</accession>
<evidence type="ECO:0000313" key="2">
    <source>
        <dbReference type="Proteomes" id="UP000324800"/>
    </source>
</evidence>
<name>A0A5J4UIJ8_9EUKA</name>
<feature type="non-terminal residue" evidence="1">
    <location>
        <position position="1"/>
    </location>
</feature>
<dbReference type="OrthoDB" id="10250638at2759"/>
<comment type="caution">
    <text evidence="1">The sequence shown here is derived from an EMBL/GenBank/DDBJ whole genome shotgun (WGS) entry which is preliminary data.</text>
</comment>
<dbReference type="AlphaFoldDB" id="A0A5J4UIJ8"/>
<dbReference type="Proteomes" id="UP000324800">
    <property type="component" value="Unassembled WGS sequence"/>
</dbReference>
<dbReference type="EMBL" id="SNRW01015983">
    <property type="protein sequence ID" value="KAA6369820.1"/>
    <property type="molecule type" value="Genomic_DNA"/>
</dbReference>
<organism evidence="1 2">
    <name type="scientific">Streblomastix strix</name>
    <dbReference type="NCBI Taxonomy" id="222440"/>
    <lineage>
        <taxon>Eukaryota</taxon>
        <taxon>Metamonada</taxon>
        <taxon>Preaxostyla</taxon>
        <taxon>Oxymonadida</taxon>
        <taxon>Streblomastigidae</taxon>
        <taxon>Streblomastix</taxon>
    </lineage>
</organism>
<evidence type="ECO:0000313" key="1">
    <source>
        <dbReference type="EMBL" id="KAA6369820.1"/>
    </source>
</evidence>
<protein>
    <submittedName>
        <fullName evidence="1">Uncharacterized protein</fullName>
    </submittedName>
</protein>